<organism evidence="2 3">
    <name type="scientific">Candidatus Scalindua brodae</name>
    <dbReference type="NCBI Taxonomy" id="237368"/>
    <lineage>
        <taxon>Bacteria</taxon>
        <taxon>Pseudomonadati</taxon>
        <taxon>Planctomycetota</taxon>
        <taxon>Candidatus Brocadiia</taxon>
        <taxon>Candidatus Brocadiales</taxon>
        <taxon>Candidatus Scalinduaceae</taxon>
        <taxon>Candidatus Scalindua</taxon>
    </lineage>
</organism>
<evidence type="ECO:0000313" key="3">
    <source>
        <dbReference type="Proteomes" id="UP000030652"/>
    </source>
</evidence>
<reference evidence="2 3" key="1">
    <citation type="submission" date="2014-10" db="EMBL/GenBank/DDBJ databases">
        <title>Draft genome of anammox bacterium scalindua brodae, obtained using differential coverage binning of sequence data from two enrichment reactors.</title>
        <authorList>
            <person name="Speth D.R."/>
            <person name="Russ L."/>
            <person name="Kartal B."/>
            <person name="Op den Camp H.J."/>
            <person name="Dutilh B.E."/>
            <person name="Jetten M.S."/>
        </authorList>
    </citation>
    <scope>NUCLEOTIDE SEQUENCE [LARGE SCALE GENOMIC DNA]</scope>
    <source>
        <strain evidence="2">RU1</strain>
    </source>
</reference>
<name>A0A0B0EK99_9BACT</name>
<sequence>MESSRKRGRPDTSYGGEMNEEETEKNKAAEIAKLAQSIRKATESVANLFKALERPSVKLTIEIENFYREACEKQVSYAVTNCARGSYTR</sequence>
<protein>
    <submittedName>
        <fullName evidence="2">Uncharacterized protein</fullName>
    </submittedName>
</protein>
<evidence type="ECO:0000313" key="2">
    <source>
        <dbReference type="EMBL" id="KHE92426.1"/>
    </source>
</evidence>
<proteinExistence type="predicted"/>
<dbReference type="EMBL" id="JRYO01000134">
    <property type="protein sequence ID" value="KHE92426.1"/>
    <property type="molecule type" value="Genomic_DNA"/>
</dbReference>
<evidence type="ECO:0000256" key="1">
    <source>
        <dbReference type="SAM" id="MobiDB-lite"/>
    </source>
</evidence>
<dbReference type="AlphaFoldDB" id="A0A0B0EK99"/>
<comment type="caution">
    <text evidence="2">The sequence shown here is derived from an EMBL/GenBank/DDBJ whole genome shotgun (WGS) entry which is preliminary data.</text>
</comment>
<feature type="region of interest" description="Disordered" evidence="1">
    <location>
        <begin position="1"/>
        <end position="27"/>
    </location>
</feature>
<gene>
    <name evidence="2" type="ORF">SCABRO_01846</name>
</gene>
<accession>A0A0B0EK99</accession>
<dbReference type="Proteomes" id="UP000030652">
    <property type="component" value="Unassembled WGS sequence"/>
</dbReference>